<evidence type="ECO:0000256" key="1">
    <source>
        <dbReference type="ARBA" id="ARBA00004196"/>
    </source>
</evidence>
<organism evidence="5 6">
    <name type="scientific">Halodesulfovibrio aestuarii</name>
    <dbReference type="NCBI Taxonomy" id="126333"/>
    <lineage>
        <taxon>Bacteria</taxon>
        <taxon>Pseudomonadati</taxon>
        <taxon>Thermodesulfobacteriota</taxon>
        <taxon>Desulfovibrionia</taxon>
        <taxon>Desulfovibrionales</taxon>
        <taxon>Desulfovibrionaceae</taxon>
        <taxon>Halodesulfovibrio</taxon>
    </lineage>
</organism>
<reference evidence="5 6" key="1">
    <citation type="submission" date="2016-11" db="EMBL/GenBank/DDBJ databases">
        <authorList>
            <person name="Varghese N."/>
            <person name="Submissions S."/>
        </authorList>
    </citation>
    <scope>NUCLEOTIDE SEQUENCE [LARGE SCALE GENOMIC DNA]</scope>
    <source>
        <strain evidence="5 6">DSM 17919</strain>
    </source>
</reference>
<evidence type="ECO:0000256" key="2">
    <source>
        <dbReference type="ARBA" id="ARBA00023054"/>
    </source>
</evidence>
<keyword evidence="3" id="KW-0472">Membrane</keyword>
<evidence type="ECO:0000256" key="3">
    <source>
        <dbReference type="SAM" id="Phobius"/>
    </source>
</evidence>
<dbReference type="Gene3D" id="1.10.287.470">
    <property type="entry name" value="Helix hairpin bin"/>
    <property type="match status" value="1"/>
</dbReference>
<keyword evidence="3" id="KW-0812">Transmembrane</keyword>
<keyword evidence="2" id="KW-0175">Coiled coil</keyword>
<dbReference type="PANTHER" id="PTHR32347">
    <property type="entry name" value="EFFLUX SYSTEM COMPONENT YKNX-RELATED"/>
    <property type="match status" value="1"/>
</dbReference>
<proteinExistence type="predicted"/>
<dbReference type="EMBL" id="FQZR01000002">
    <property type="protein sequence ID" value="SHI73267.1"/>
    <property type="molecule type" value="Genomic_DNA"/>
</dbReference>
<feature type="domain" description="YbhG-like alpha-helical hairpin" evidence="4">
    <location>
        <begin position="88"/>
        <end position="200"/>
    </location>
</feature>
<comment type="caution">
    <text evidence="5">The sequence shown here is derived from an EMBL/GenBank/DDBJ whole genome shotgun (WGS) entry which is preliminary data.</text>
</comment>
<dbReference type="RefSeq" id="WP_020001933.1">
    <property type="nucleotide sequence ID" value="NZ_CP192219.1"/>
</dbReference>
<dbReference type="Proteomes" id="UP000184001">
    <property type="component" value="Unassembled WGS sequence"/>
</dbReference>
<gene>
    <name evidence="5" type="ORF">SAMN05660830_00808</name>
</gene>
<dbReference type="GO" id="GO:0042597">
    <property type="term" value="C:periplasmic space"/>
    <property type="evidence" value="ECO:0007669"/>
    <property type="project" value="UniProtKB-SubCell"/>
</dbReference>
<dbReference type="PANTHER" id="PTHR32347:SF29">
    <property type="entry name" value="UPF0194 MEMBRANE PROTEIN YBHG"/>
    <property type="match status" value="1"/>
</dbReference>
<accession>A0A8G2C7Z5</accession>
<comment type="subcellular location">
    <subcellularLocation>
        <location evidence="1">Cell envelope</location>
    </subcellularLocation>
</comment>
<dbReference type="InterPro" id="IPR059052">
    <property type="entry name" value="HH_YbhG-like"/>
</dbReference>
<sequence>MNKRKMLLILLIFCVGLVFWWYFSPSRIMEDTSEITLYGQIDLRTVQLTFSEQEYIEEMYVDEGDVVQSGQVLAVLKKDRLAAQYKEAVARVDAQRKVVQRLTTGLRPEEVSQARAKVNAAQIRLKNANSLLRRVKTTTPSGASTRKSLDDAVTAVDLARAELAIEKNGLSLAEEGYRKENIAESEATLKGLQAAVELLQVRMGELQLTAPVDGIIQNRIAEAGELASPARVAFTLAVTEPKWVRAYLPEPELGCVSEGMIAAVYSDSFAEPFEGWVGFISPQAEFTPKRVETTELRTQLVYEVRVWVDDPDNKLKLGMPVTVKLDTVASKNINSDLENISELNIEKDRFANLSSDLRKQ</sequence>
<evidence type="ECO:0000313" key="5">
    <source>
        <dbReference type="EMBL" id="SHI73267.1"/>
    </source>
</evidence>
<dbReference type="AlphaFoldDB" id="A0A8G2C7Z5"/>
<dbReference type="Gene3D" id="2.40.50.100">
    <property type="match status" value="1"/>
</dbReference>
<keyword evidence="3" id="KW-1133">Transmembrane helix</keyword>
<protein>
    <submittedName>
        <fullName evidence="5">HlyD family secretion protein</fullName>
    </submittedName>
</protein>
<feature type="transmembrane region" description="Helical" evidence="3">
    <location>
        <begin position="7"/>
        <end position="23"/>
    </location>
</feature>
<dbReference type="SUPFAM" id="SSF111369">
    <property type="entry name" value="HlyD-like secretion proteins"/>
    <property type="match status" value="2"/>
</dbReference>
<dbReference type="Gene3D" id="2.40.30.170">
    <property type="match status" value="1"/>
</dbReference>
<dbReference type="Pfam" id="PF25881">
    <property type="entry name" value="HH_YBHG"/>
    <property type="match status" value="1"/>
</dbReference>
<evidence type="ECO:0000259" key="4">
    <source>
        <dbReference type="Pfam" id="PF25881"/>
    </source>
</evidence>
<evidence type="ECO:0000313" key="6">
    <source>
        <dbReference type="Proteomes" id="UP000184001"/>
    </source>
</evidence>
<dbReference type="InterPro" id="IPR050465">
    <property type="entry name" value="UPF0194_transport"/>
</dbReference>
<name>A0A8G2C7Z5_9BACT</name>